<sequence length="198" mass="22561">MPQTSRSRVSYSLIVSLVIVGFLVFLFIYLKHQFTTVRTEVNEDVMVQKITSMGKLELVKYSMKDVIEKKQIHTILPDERVLFLAVGEVTACIDLTQIKKADITQNLKHDTVTVLLPKAEICYVKLDHQRSKVYDITGAIFPGNAKNMVEDIYKLAEKRLLDNANDMKIVSKAEDNAQLIFKPMLENVSGKVVVIRFK</sequence>
<gene>
    <name evidence="2" type="ORF">RG47T_0446</name>
</gene>
<accession>A0A1Q5ZTJ9</accession>
<evidence type="ECO:0000256" key="1">
    <source>
        <dbReference type="SAM" id="Phobius"/>
    </source>
</evidence>
<dbReference type="EMBL" id="MPPL01000001">
    <property type="protein sequence ID" value="OKS85008.1"/>
    <property type="molecule type" value="Genomic_DNA"/>
</dbReference>
<protein>
    <recommendedName>
        <fullName evidence="4">DUF4230 domain-containing protein</fullName>
    </recommendedName>
</protein>
<dbReference type="InterPro" id="IPR025324">
    <property type="entry name" value="DUF4230"/>
</dbReference>
<proteinExistence type="predicted"/>
<evidence type="ECO:0000313" key="3">
    <source>
        <dbReference type="Proteomes" id="UP000186720"/>
    </source>
</evidence>
<name>A0A1Q5ZTJ9_9SPHI</name>
<evidence type="ECO:0000313" key="2">
    <source>
        <dbReference type="EMBL" id="OKS85008.1"/>
    </source>
</evidence>
<dbReference type="RefSeq" id="WP_074487799.1">
    <property type="nucleotide sequence ID" value="NZ_FPAM01000001.1"/>
</dbReference>
<dbReference type="STRING" id="1302689.RG47T_0446"/>
<keyword evidence="1" id="KW-0812">Transmembrane</keyword>
<organism evidence="2 3">
    <name type="scientific">Mucilaginibacter polytrichastri</name>
    <dbReference type="NCBI Taxonomy" id="1302689"/>
    <lineage>
        <taxon>Bacteria</taxon>
        <taxon>Pseudomonadati</taxon>
        <taxon>Bacteroidota</taxon>
        <taxon>Sphingobacteriia</taxon>
        <taxon>Sphingobacteriales</taxon>
        <taxon>Sphingobacteriaceae</taxon>
        <taxon>Mucilaginibacter</taxon>
    </lineage>
</organism>
<comment type="caution">
    <text evidence="2">The sequence shown here is derived from an EMBL/GenBank/DDBJ whole genome shotgun (WGS) entry which is preliminary data.</text>
</comment>
<keyword evidence="1" id="KW-0472">Membrane</keyword>
<keyword evidence="1" id="KW-1133">Transmembrane helix</keyword>
<reference evidence="2 3" key="1">
    <citation type="submission" date="2016-11" db="EMBL/GenBank/DDBJ databases">
        <title>Whole Genome Sequencing of Mucilaginibacter polytrichastri RG4-7(T) isolated from the moss sample.</title>
        <authorList>
            <person name="Li Y."/>
        </authorList>
    </citation>
    <scope>NUCLEOTIDE SEQUENCE [LARGE SCALE GENOMIC DNA]</scope>
    <source>
        <strain evidence="2 3">RG4-7</strain>
    </source>
</reference>
<dbReference type="Proteomes" id="UP000186720">
    <property type="component" value="Unassembled WGS sequence"/>
</dbReference>
<dbReference type="Pfam" id="PF14014">
    <property type="entry name" value="DUF4230"/>
    <property type="match status" value="1"/>
</dbReference>
<dbReference type="AlphaFoldDB" id="A0A1Q5ZTJ9"/>
<keyword evidence="3" id="KW-1185">Reference proteome</keyword>
<dbReference type="OrthoDB" id="791023at2"/>
<evidence type="ECO:0008006" key="4">
    <source>
        <dbReference type="Google" id="ProtNLM"/>
    </source>
</evidence>
<feature type="transmembrane region" description="Helical" evidence="1">
    <location>
        <begin position="12"/>
        <end position="30"/>
    </location>
</feature>